<sequence length="276" mass="32143">MDYNILRHTKDIAMLVHHFDEVTLLITHYNRSQSLERLLSAFVALNCSFQEIVVSDDGSSSDHLSYINKLRATYNFSLITTASNKGLGNNINKGQDAVKTAYTLYIQEDFIPKPAFIASFKDALQIMHDEEQWDLVTFYSYIPYPYLVPYKMGFSEKKFRPQPWYTNLLKFYVYGDHPHLRRSSFLEKFGRYQEGGNGDNAEMSMALSFIKHNGRALLYDQLNALLEQKNTTVEPSTADFRKDWKQSQTPAILLLRRAYLCFKFIKLNIQLITLRK</sequence>
<dbReference type="GO" id="GO:0016740">
    <property type="term" value="F:transferase activity"/>
    <property type="evidence" value="ECO:0007669"/>
    <property type="project" value="UniProtKB-KW"/>
</dbReference>
<dbReference type="Pfam" id="PF00535">
    <property type="entry name" value="Glycos_transf_2"/>
    <property type="match status" value="1"/>
</dbReference>
<keyword evidence="3" id="KW-1185">Reference proteome</keyword>
<evidence type="ECO:0000313" key="3">
    <source>
        <dbReference type="Proteomes" id="UP000198916"/>
    </source>
</evidence>
<dbReference type="Proteomes" id="UP000198916">
    <property type="component" value="Unassembled WGS sequence"/>
</dbReference>
<keyword evidence="2" id="KW-0808">Transferase</keyword>
<evidence type="ECO:0000259" key="1">
    <source>
        <dbReference type="Pfam" id="PF00535"/>
    </source>
</evidence>
<dbReference type="SUPFAM" id="SSF53448">
    <property type="entry name" value="Nucleotide-diphospho-sugar transferases"/>
    <property type="match status" value="1"/>
</dbReference>
<dbReference type="InterPro" id="IPR029044">
    <property type="entry name" value="Nucleotide-diphossugar_trans"/>
</dbReference>
<dbReference type="AlphaFoldDB" id="A0A1H7IGV1"/>
<feature type="domain" description="Glycosyltransferase 2-like" evidence="1">
    <location>
        <begin position="24"/>
        <end position="123"/>
    </location>
</feature>
<dbReference type="Gene3D" id="3.90.550.10">
    <property type="entry name" value="Spore Coat Polysaccharide Biosynthesis Protein SpsA, Chain A"/>
    <property type="match status" value="1"/>
</dbReference>
<gene>
    <name evidence="2" type="ORF">SAMN05421740_102237</name>
</gene>
<dbReference type="RefSeq" id="WP_245747507.1">
    <property type="nucleotide sequence ID" value="NZ_FNZR01000002.1"/>
</dbReference>
<dbReference type="STRING" id="332977.SAMN05421740_102237"/>
<dbReference type="InterPro" id="IPR001173">
    <property type="entry name" value="Glyco_trans_2-like"/>
</dbReference>
<proteinExistence type="predicted"/>
<accession>A0A1H7IGV1</accession>
<reference evidence="3" key="1">
    <citation type="submission" date="2016-10" db="EMBL/GenBank/DDBJ databases">
        <authorList>
            <person name="Varghese N."/>
            <person name="Submissions S."/>
        </authorList>
    </citation>
    <scope>NUCLEOTIDE SEQUENCE [LARGE SCALE GENOMIC DNA]</scope>
    <source>
        <strain evidence="3">Jip14</strain>
    </source>
</reference>
<evidence type="ECO:0000313" key="2">
    <source>
        <dbReference type="EMBL" id="SEK61773.1"/>
    </source>
</evidence>
<protein>
    <submittedName>
        <fullName evidence="2">Glycosyl transferase family 2</fullName>
    </submittedName>
</protein>
<organism evidence="2 3">
    <name type="scientific">Parapedobacter koreensis</name>
    <dbReference type="NCBI Taxonomy" id="332977"/>
    <lineage>
        <taxon>Bacteria</taxon>
        <taxon>Pseudomonadati</taxon>
        <taxon>Bacteroidota</taxon>
        <taxon>Sphingobacteriia</taxon>
        <taxon>Sphingobacteriales</taxon>
        <taxon>Sphingobacteriaceae</taxon>
        <taxon>Parapedobacter</taxon>
    </lineage>
</organism>
<name>A0A1H7IGV1_9SPHI</name>
<dbReference type="EMBL" id="FNZR01000002">
    <property type="protein sequence ID" value="SEK61773.1"/>
    <property type="molecule type" value="Genomic_DNA"/>
</dbReference>